<proteinExistence type="inferred from homology"/>
<dbReference type="PANTHER" id="PTHR37937:SF1">
    <property type="entry name" value="CONJUGATIVE TRANSFER: DNA TRANSPORT"/>
    <property type="match status" value="1"/>
</dbReference>
<dbReference type="InterPro" id="IPR027417">
    <property type="entry name" value="P-loop_NTPase"/>
</dbReference>
<keyword evidence="4 8" id="KW-0812">Transmembrane</keyword>
<evidence type="ECO:0000313" key="9">
    <source>
        <dbReference type="EMBL" id="MSS39365.1"/>
    </source>
</evidence>
<evidence type="ECO:0000256" key="1">
    <source>
        <dbReference type="ARBA" id="ARBA00004651"/>
    </source>
</evidence>
<evidence type="ECO:0000256" key="4">
    <source>
        <dbReference type="ARBA" id="ARBA00022692"/>
    </source>
</evidence>
<reference evidence="9 10" key="1">
    <citation type="submission" date="2019-08" db="EMBL/GenBank/DDBJ databases">
        <title>In-depth cultivation of the pig gut microbiome towards novel bacterial diversity and tailored functional studies.</title>
        <authorList>
            <person name="Wylensek D."/>
            <person name="Hitch T.C.A."/>
            <person name="Clavel T."/>
        </authorList>
    </citation>
    <scope>NUCLEOTIDE SEQUENCE [LARGE SCALE GENOMIC DNA]</scope>
    <source>
        <strain evidence="9 10">BL-389-WT-3D</strain>
    </source>
</reference>
<protein>
    <submittedName>
        <fullName evidence="9">TraM recognition domain-containing protein</fullName>
    </submittedName>
</protein>
<dbReference type="Pfam" id="PF02534">
    <property type="entry name" value="T4SS-DNA_transf"/>
    <property type="match status" value="1"/>
</dbReference>
<accession>A0A844FA42</accession>
<sequence length="655" mass="74277">MNRKWWKLIYLLPICLCTLYAGGYVAQFIYNYQIWSDAGNFAGNGTYPQAASLTPNACLMALTRFPYNLYGIFLCLLAFGLLTFLVMRMGYDRNGEIFDKERNLNYSTKGTYGTSGFMTPDEMHKVLELTDHVKKNKGTILGKLNGKAVCLPYETRMNRNVAVYGASGSMKSRAYARNMIFQCVSRGESLIITDPKSELYESMAGYLENEGYTVRCFNLVNPENSDAWNCLMEIDGQETMAQVFSDVVIQNTGSAKGDHFWDNAELNLLKALVLYVEQGFPPESKNIGQVYKLLTLSSEKELNSLFDLLPVSHPAKVPYCIYKQASDTVRSGVIIGLGARLQVFQNKLIRQITSYDEIDLTLPGKEKCAYFCITSDQDSAFDFLSSLFMTFVFIKLVRFADKHGKNGRLPVPVHILADELANTGAILELNKKISVCRSRGLSISCIFQNLPQMQNRYPYNQWQEIIGNCDTQLFLGCTDEVTAEFISARSGDVTVGVSSEAKQLNTWRVSDYSPEYRKTQSIGKRKLLTPDEILRLPLDTALVILRGQKVLKVEKYDYTLHPDAKKLVTKKASEHIPKWRENGLTEEYDYLPKPQAKSQKRRTYTTSKKTKEPVLPIQAPVYQEPDYEDFPKDLLKDNWPNSSEMVPLDKNSIMS</sequence>
<dbReference type="AlphaFoldDB" id="A0A844FA42"/>
<dbReference type="NCBIfam" id="NF045973">
    <property type="entry name" value="conju_CD1115"/>
    <property type="match status" value="1"/>
</dbReference>
<dbReference type="GO" id="GO:0005886">
    <property type="term" value="C:plasma membrane"/>
    <property type="evidence" value="ECO:0007669"/>
    <property type="project" value="UniProtKB-SubCell"/>
</dbReference>
<dbReference type="InterPro" id="IPR003688">
    <property type="entry name" value="TraG/VirD4"/>
</dbReference>
<keyword evidence="3" id="KW-1003">Cell membrane</keyword>
<feature type="region of interest" description="Disordered" evidence="7">
    <location>
        <begin position="634"/>
        <end position="655"/>
    </location>
</feature>
<evidence type="ECO:0000313" key="10">
    <source>
        <dbReference type="Proteomes" id="UP000462363"/>
    </source>
</evidence>
<evidence type="ECO:0000256" key="2">
    <source>
        <dbReference type="ARBA" id="ARBA00008806"/>
    </source>
</evidence>
<keyword evidence="6 8" id="KW-0472">Membrane</keyword>
<evidence type="ECO:0000256" key="7">
    <source>
        <dbReference type="SAM" id="MobiDB-lite"/>
    </source>
</evidence>
<evidence type="ECO:0000256" key="8">
    <source>
        <dbReference type="SAM" id="Phobius"/>
    </source>
</evidence>
<comment type="subcellular location">
    <subcellularLocation>
        <location evidence="1">Cell membrane</location>
        <topology evidence="1">Multi-pass membrane protein</topology>
    </subcellularLocation>
</comment>
<gene>
    <name evidence="9" type="ORF">FYJ37_03090</name>
</gene>
<organism evidence="9 10">
    <name type="scientific">Clostridium scindens (strain JCM 10418 / VPI 12708)</name>
    <dbReference type="NCBI Taxonomy" id="29347"/>
    <lineage>
        <taxon>Bacteria</taxon>
        <taxon>Bacillati</taxon>
        <taxon>Bacillota</taxon>
        <taxon>Clostridia</taxon>
        <taxon>Lachnospirales</taxon>
        <taxon>Lachnospiraceae</taxon>
    </lineage>
</organism>
<comment type="similarity">
    <text evidence="2">Belongs to the VirD4/TraG family.</text>
</comment>
<dbReference type="SUPFAM" id="SSF52540">
    <property type="entry name" value="P-loop containing nucleoside triphosphate hydrolases"/>
    <property type="match status" value="1"/>
</dbReference>
<dbReference type="RefSeq" id="WP_154322160.1">
    <property type="nucleotide sequence ID" value="NZ_CP045695.1"/>
</dbReference>
<dbReference type="PANTHER" id="PTHR37937">
    <property type="entry name" value="CONJUGATIVE TRANSFER: DNA TRANSPORT"/>
    <property type="match status" value="1"/>
</dbReference>
<dbReference type="EMBL" id="VUMB01000005">
    <property type="protein sequence ID" value="MSS39365.1"/>
    <property type="molecule type" value="Genomic_DNA"/>
</dbReference>
<dbReference type="CDD" id="cd01127">
    <property type="entry name" value="TrwB_TraG_TraD_VirD4"/>
    <property type="match status" value="1"/>
</dbReference>
<evidence type="ECO:0000256" key="6">
    <source>
        <dbReference type="ARBA" id="ARBA00023136"/>
    </source>
</evidence>
<evidence type="ECO:0000256" key="3">
    <source>
        <dbReference type="ARBA" id="ARBA00022475"/>
    </source>
</evidence>
<comment type="caution">
    <text evidence="9">The sequence shown here is derived from an EMBL/GenBank/DDBJ whole genome shotgun (WGS) entry which is preliminary data.</text>
</comment>
<dbReference type="Gene3D" id="3.40.50.300">
    <property type="entry name" value="P-loop containing nucleotide triphosphate hydrolases"/>
    <property type="match status" value="2"/>
</dbReference>
<feature type="transmembrane region" description="Helical" evidence="8">
    <location>
        <begin position="69"/>
        <end position="87"/>
    </location>
</feature>
<keyword evidence="5 8" id="KW-1133">Transmembrane helix</keyword>
<dbReference type="InterPro" id="IPR051539">
    <property type="entry name" value="T4SS-coupling_protein"/>
</dbReference>
<evidence type="ECO:0000256" key="5">
    <source>
        <dbReference type="ARBA" id="ARBA00022989"/>
    </source>
</evidence>
<name>A0A844FA42_CLOSV</name>
<dbReference type="Proteomes" id="UP000462363">
    <property type="component" value="Unassembled WGS sequence"/>
</dbReference>